<reference evidence="2 3" key="1">
    <citation type="submission" date="2020-08" db="EMBL/GenBank/DDBJ databases">
        <title>Genome Sequencing of Nocardia wallacei strain FMUON74 and assembly.</title>
        <authorList>
            <person name="Toyokawa M."/>
            <person name="Uesaka K."/>
        </authorList>
    </citation>
    <scope>NUCLEOTIDE SEQUENCE [LARGE SCALE GENOMIC DNA]</scope>
    <source>
        <strain evidence="2 3">FMUON74</strain>
    </source>
</reference>
<protein>
    <submittedName>
        <fullName evidence="2">Uncharacterized protein</fullName>
    </submittedName>
</protein>
<keyword evidence="1" id="KW-0472">Membrane</keyword>
<accession>A0A7G1KK79</accession>
<keyword evidence="3" id="KW-1185">Reference proteome</keyword>
<evidence type="ECO:0000313" key="2">
    <source>
        <dbReference type="EMBL" id="BCK53784.1"/>
    </source>
</evidence>
<dbReference type="Proteomes" id="UP000516173">
    <property type="component" value="Chromosome"/>
</dbReference>
<feature type="transmembrane region" description="Helical" evidence="1">
    <location>
        <begin position="110"/>
        <end position="130"/>
    </location>
</feature>
<dbReference type="EMBL" id="AP023396">
    <property type="protein sequence ID" value="BCK53784.1"/>
    <property type="molecule type" value="Genomic_DNA"/>
</dbReference>
<keyword evidence="1" id="KW-0812">Transmembrane</keyword>
<dbReference type="KEGG" id="nwl:NWFMUON74_15560"/>
<dbReference type="AlphaFoldDB" id="A0A7G1KK79"/>
<sequence length="191" mass="19347">MILESGRSPARDAAAVRMRRAAAARLRGGSAGSVSGALSVAAHGWASGGMPVGTTTVALLVAACTVVGALVAGLGPLRHTRSGLGVALVGGQLLGHAVLSFGGMSHGESMWTPVMLCAHLAAALCAAFVIHAAEAAYRIGTALSRVLPKLLRSPVIAGPAALRITHRDRVVLRVFAAEVFRTRGPPVPVRG</sequence>
<feature type="transmembrane region" description="Helical" evidence="1">
    <location>
        <begin position="52"/>
        <end position="72"/>
    </location>
</feature>
<evidence type="ECO:0000256" key="1">
    <source>
        <dbReference type="SAM" id="Phobius"/>
    </source>
</evidence>
<evidence type="ECO:0000313" key="3">
    <source>
        <dbReference type="Proteomes" id="UP000516173"/>
    </source>
</evidence>
<dbReference type="GeneID" id="80346147"/>
<feature type="transmembrane region" description="Helical" evidence="1">
    <location>
        <begin position="26"/>
        <end position="46"/>
    </location>
</feature>
<feature type="transmembrane region" description="Helical" evidence="1">
    <location>
        <begin position="84"/>
        <end position="104"/>
    </location>
</feature>
<keyword evidence="1" id="KW-1133">Transmembrane helix</keyword>
<dbReference type="RefSeq" id="WP_232110900.1">
    <property type="nucleotide sequence ID" value="NZ_AP023396.1"/>
</dbReference>
<proteinExistence type="predicted"/>
<gene>
    <name evidence="2" type="ORF">NWFMUON74_15560</name>
</gene>
<name>A0A7G1KK79_9NOCA</name>
<organism evidence="2 3">
    <name type="scientific">Nocardia wallacei</name>
    <dbReference type="NCBI Taxonomy" id="480035"/>
    <lineage>
        <taxon>Bacteria</taxon>
        <taxon>Bacillati</taxon>
        <taxon>Actinomycetota</taxon>
        <taxon>Actinomycetes</taxon>
        <taxon>Mycobacteriales</taxon>
        <taxon>Nocardiaceae</taxon>
        <taxon>Nocardia</taxon>
    </lineage>
</organism>